<dbReference type="Gene3D" id="1.10.10.10">
    <property type="entry name" value="Winged helix-like DNA-binding domain superfamily/Winged helix DNA-binding domain"/>
    <property type="match status" value="1"/>
</dbReference>
<evidence type="ECO:0000313" key="2">
    <source>
        <dbReference type="Proteomes" id="UP000193963"/>
    </source>
</evidence>
<dbReference type="EMBL" id="FWFN01000009">
    <property type="protein sequence ID" value="SLN71464.1"/>
    <property type="molecule type" value="Genomic_DNA"/>
</dbReference>
<dbReference type="InterPro" id="IPR036388">
    <property type="entry name" value="WH-like_DNA-bd_sf"/>
</dbReference>
<name>A0A1X7A8D5_9RHOB</name>
<dbReference type="Proteomes" id="UP000193963">
    <property type="component" value="Unassembled WGS sequence"/>
</dbReference>
<organism evidence="1 2">
    <name type="scientific">Pseudooceanicola marinus</name>
    <dbReference type="NCBI Taxonomy" id="396013"/>
    <lineage>
        <taxon>Bacteria</taxon>
        <taxon>Pseudomonadati</taxon>
        <taxon>Pseudomonadota</taxon>
        <taxon>Alphaproteobacteria</taxon>
        <taxon>Rhodobacterales</taxon>
        <taxon>Paracoccaceae</taxon>
        <taxon>Pseudooceanicola</taxon>
    </lineage>
</organism>
<gene>
    <name evidence="1" type="ORF">PSM7751_03837</name>
</gene>
<evidence type="ECO:0000313" key="1">
    <source>
        <dbReference type="EMBL" id="SLN71464.1"/>
    </source>
</evidence>
<sequence length="155" mass="17062">MPWKPTTDMTREELVAHVEQLRAAVDRLAARNPRNQRGLVDLLASWEALSDEDALPDVDGDGQHSLIVADPDIRGGRSTIRGMRTTVSDILGWLASGMSDAEIIKHFPELTQDDICVALAYGKTNDARFRRALRRARGTVPDDIGIGGEDDADRD</sequence>
<reference evidence="1 2" key="1">
    <citation type="submission" date="2017-03" db="EMBL/GenBank/DDBJ databases">
        <authorList>
            <person name="Afonso C.L."/>
            <person name="Miller P.J."/>
            <person name="Scott M.A."/>
            <person name="Spackman E."/>
            <person name="Goraichik I."/>
            <person name="Dimitrov K.M."/>
            <person name="Suarez D.L."/>
            <person name="Swayne D.E."/>
        </authorList>
    </citation>
    <scope>NUCLEOTIDE SEQUENCE [LARGE SCALE GENOMIC DNA]</scope>
    <source>
        <strain evidence="1 2">CECT 7751</strain>
    </source>
</reference>
<keyword evidence="2" id="KW-1185">Reference proteome</keyword>
<dbReference type="Pfam" id="PF04255">
    <property type="entry name" value="DUF433"/>
    <property type="match status" value="1"/>
</dbReference>
<dbReference type="PANTHER" id="PTHR34849:SF5">
    <property type="entry name" value="SSL2733 PROTEIN"/>
    <property type="match status" value="1"/>
</dbReference>
<dbReference type="PANTHER" id="PTHR34849">
    <property type="entry name" value="SSL5025 PROTEIN"/>
    <property type="match status" value="1"/>
</dbReference>
<evidence type="ECO:0008006" key="3">
    <source>
        <dbReference type="Google" id="ProtNLM"/>
    </source>
</evidence>
<accession>A0A1X7A8D5</accession>
<dbReference type="InterPro" id="IPR009057">
    <property type="entry name" value="Homeodomain-like_sf"/>
</dbReference>
<protein>
    <recommendedName>
        <fullName evidence="3">DUF433 domain-containing protein</fullName>
    </recommendedName>
</protein>
<dbReference type="InterPro" id="IPR007367">
    <property type="entry name" value="DUF433"/>
</dbReference>
<dbReference type="SUPFAM" id="SSF46689">
    <property type="entry name" value="Homeodomain-like"/>
    <property type="match status" value="1"/>
</dbReference>
<proteinExistence type="predicted"/>
<dbReference type="AlphaFoldDB" id="A0A1X7A8D5"/>
<dbReference type="RefSeq" id="WP_198431827.1">
    <property type="nucleotide sequence ID" value="NZ_FWFN01000009.1"/>
</dbReference>